<dbReference type="Gene3D" id="3.30.360.10">
    <property type="entry name" value="Dihydrodipicolinate Reductase, domain 2"/>
    <property type="match status" value="1"/>
</dbReference>
<feature type="binding site" evidence="3">
    <location>
        <begin position="14"/>
        <end position="15"/>
    </location>
    <ligand>
        <name>NAD(+)</name>
        <dbReference type="ChEBI" id="CHEBI:57540"/>
    </ligand>
</feature>
<feature type="domain" description="Glyceraldehyde 3-phosphate dehydrogenase NAD(P) binding" evidence="6">
    <location>
        <begin position="5"/>
        <end position="153"/>
    </location>
</feature>
<organism evidence="7 8">
    <name type="scientific">Salibaculum griseiflavum</name>
    <dbReference type="NCBI Taxonomy" id="1914409"/>
    <lineage>
        <taxon>Bacteria</taxon>
        <taxon>Pseudomonadati</taxon>
        <taxon>Pseudomonadota</taxon>
        <taxon>Alphaproteobacteria</taxon>
        <taxon>Rhodobacterales</taxon>
        <taxon>Roseobacteraceae</taxon>
        <taxon>Salibaculum</taxon>
    </lineage>
</organism>
<protein>
    <submittedName>
        <fullName evidence="7">Glyceraldehyde-3-phosphate dehydrogenase</fullName>
    </submittedName>
</protein>
<dbReference type="PANTHER" id="PTHR43148">
    <property type="entry name" value="GLYCERALDEHYDE-3-PHOSPHATE DEHYDROGENASE 2"/>
    <property type="match status" value="1"/>
</dbReference>
<evidence type="ECO:0000313" key="8">
    <source>
        <dbReference type="Proteomes" id="UP000245293"/>
    </source>
</evidence>
<comment type="similarity">
    <text evidence="5">Belongs to the glyceraldehyde-3-phosphate dehydrogenase family.</text>
</comment>
<feature type="binding site" evidence="3">
    <location>
        <position position="313"/>
    </location>
    <ligand>
        <name>NAD(+)</name>
        <dbReference type="ChEBI" id="CHEBI:57540"/>
    </ligand>
</feature>
<proteinExistence type="inferred from homology"/>
<evidence type="ECO:0000313" key="7">
    <source>
        <dbReference type="EMBL" id="PWG16771.1"/>
    </source>
</evidence>
<evidence type="ECO:0000256" key="2">
    <source>
        <dbReference type="PIRSR" id="PIRSR000149-1"/>
    </source>
</evidence>
<dbReference type="Pfam" id="PF02800">
    <property type="entry name" value="Gp_dh_C"/>
    <property type="match status" value="1"/>
</dbReference>
<dbReference type="InterPro" id="IPR020831">
    <property type="entry name" value="GlycerAld/Erythrose_P_DH"/>
</dbReference>
<dbReference type="InterPro" id="IPR020829">
    <property type="entry name" value="GlycerAld_3-P_DH_cat"/>
</dbReference>
<feature type="binding site" evidence="3">
    <location>
        <position position="123"/>
    </location>
    <ligand>
        <name>NAD(+)</name>
        <dbReference type="ChEBI" id="CHEBI:57540"/>
    </ligand>
</feature>
<feature type="binding site" evidence="3">
    <location>
        <position position="39"/>
    </location>
    <ligand>
        <name>NAD(+)</name>
        <dbReference type="ChEBI" id="CHEBI:57540"/>
    </ligand>
</feature>
<dbReference type="PRINTS" id="PR00078">
    <property type="entry name" value="G3PDHDRGNASE"/>
</dbReference>
<dbReference type="SUPFAM" id="SSF51735">
    <property type="entry name" value="NAD(P)-binding Rossmann-fold domains"/>
    <property type="match status" value="1"/>
</dbReference>
<reference evidence="8" key="1">
    <citation type="submission" date="2018-05" db="EMBL/GenBank/DDBJ databases">
        <authorList>
            <person name="Du Z."/>
            <person name="Wang X."/>
        </authorList>
    </citation>
    <scope>NUCLEOTIDE SEQUENCE [LARGE SCALE GENOMIC DNA]</scope>
    <source>
        <strain evidence="8">WDS4C29</strain>
    </source>
</reference>
<dbReference type="InterPro" id="IPR036291">
    <property type="entry name" value="NAD(P)-bd_dom_sf"/>
</dbReference>
<keyword evidence="1" id="KW-0560">Oxidoreductase</keyword>
<dbReference type="RefSeq" id="WP_109388808.1">
    <property type="nucleotide sequence ID" value="NZ_QETF01000009.1"/>
</dbReference>
<accession>A0A2V1P2N3</accession>
<feature type="active site" description="Nucleophile" evidence="2">
    <location>
        <position position="153"/>
    </location>
</feature>
<keyword evidence="3" id="KW-0520">NAD</keyword>
<gene>
    <name evidence="7" type="ORF">DFK10_09555</name>
</gene>
<evidence type="ECO:0000256" key="4">
    <source>
        <dbReference type="PIRSR" id="PIRSR000149-4"/>
    </source>
</evidence>
<dbReference type="PIRSF" id="PIRSF000149">
    <property type="entry name" value="GAP_DH"/>
    <property type="match status" value="1"/>
</dbReference>
<evidence type="ECO:0000259" key="6">
    <source>
        <dbReference type="SMART" id="SM00846"/>
    </source>
</evidence>
<feature type="site" description="Activates thiol group during catalysis" evidence="4">
    <location>
        <position position="180"/>
    </location>
</feature>
<dbReference type="Pfam" id="PF00044">
    <property type="entry name" value="Gp_dh_N"/>
    <property type="match status" value="1"/>
</dbReference>
<dbReference type="OrthoDB" id="9803304at2"/>
<evidence type="ECO:0000256" key="3">
    <source>
        <dbReference type="PIRSR" id="PIRSR000149-3"/>
    </source>
</evidence>
<dbReference type="GO" id="GO:0051287">
    <property type="term" value="F:NAD binding"/>
    <property type="evidence" value="ECO:0007669"/>
    <property type="project" value="InterPro"/>
</dbReference>
<dbReference type="SUPFAM" id="SSF55347">
    <property type="entry name" value="Glyceraldehyde-3-phosphate dehydrogenase-like, C-terminal domain"/>
    <property type="match status" value="1"/>
</dbReference>
<dbReference type="PROSITE" id="PS00071">
    <property type="entry name" value="GAPDH"/>
    <property type="match status" value="1"/>
</dbReference>
<dbReference type="EMBL" id="QETF01000009">
    <property type="protein sequence ID" value="PWG16771.1"/>
    <property type="molecule type" value="Genomic_DNA"/>
</dbReference>
<evidence type="ECO:0000256" key="5">
    <source>
        <dbReference type="RuleBase" id="RU000397"/>
    </source>
</evidence>
<dbReference type="InterPro" id="IPR020830">
    <property type="entry name" value="GlycerAld_3-P_DH_AS"/>
</dbReference>
<dbReference type="AlphaFoldDB" id="A0A2V1P2N3"/>
<dbReference type="GO" id="GO:0016620">
    <property type="term" value="F:oxidoreductase activity, acting on the aldehyde or oxo group of donors, NAD or NADP as acceptor"/>
    <property type="evidence" value="ECO:0007669"/>
    <property type="project" value="InterPro"/>
</dbReference>
<keyword evidence="8" id="KW-1185">Reference proteome</keyword>
<evidence type="ECO:0000256" key="1">
    <source>
        <dbReference type="ARBA" id="ARBA00023002"/>
    </source>
</evidence>
<name>A0A2V1P2N3_9RHOB</name>
<keyword evidence="3" id="KW-0547">Nucleotide-binding</keyword>
<comment type="caution">
    <text evidence="7">The sequence shown here is derived from an EMBL/GenBank/DDBJ whole genome shotgun (WGS) entry which is preliminary data.</text>
</comment>
<dbReference type="InterPro" id="IPR020828">
    <property type="entry name" value="GlycerAld_3-P_DH_NAD(P)-bd"/>
</dbReference>
<dbReference type="Gene3D" id="3.40.50.720">
    <property type="entry name" value="NAD(P)-binding Rossmann-like Domain"/>
    <property type="match status" value="1"/>
</dbReference>
<dbReference type="SMART" id="SM00846">
    <property type="entry name" value="Gp_dh_N"/>
    <property type="match status" value="1"/>
</dbReference>
<dbReference type="CDD" id="cd05214">
    <property type="entry name" value="GAPDH_I_N"/>
    <property type="match status" value="1"/>
</dbReference>
<sequence>MTRPIRVFINGFGRIGRSLFRQILTTEAGGGVEIAGVNDIAPLETCAYLLRYDSVYGPFPQPVEAGPGWLTAGNIRVPFHNEADLRRLDLRDVDVVLECTGRAKDRHTVEAGRHAGAGHVLISGPSSVADRTIVMGANEDELGDARIVSNASCTTNAIAPLLKALDGAFGIDRAHVTTVHCYTGSQPTVDQPGANLERSRAAAVSMVPTTTSATDQVTQVLPAFRDRLSVAAVRVPTISVSAVDAVLQLNSVPDGDPTGALTDTLSDATLFGLTRDPCVSTDFRGRTESLVLALPETQLMPGGQLRLLGWYDNEWGFSARMLDMARRMASRDT</sequence>
<dbReference type="Proteomes" id="UP000245293">
    <property type="component" value="Unassembled WGS sequence"/>
</dbReference>